<comment type="similarity">
    <text evidence="2 10">Belongs to the disproportionating enzyme family.</text>
</comment>
<evidence type="ECO:0000256" key="6">
    <source>
        <dbReference type="ARBA" id="ARBA00022679"/>
    </source>
</evidence>
<dbReference type="EC" id="2.4.1.25" evidence="3 10"/>
<dbReference type="GO" id="GO:0004134">
    <property type="term" value="F:4-alpha-glucanotransferase activity"/>
    <property type="evidence" value="ECO:0007669"/>
    <property type="project" value="UniProtKB-EC"/>
</dbReference>
<accession>A0A1B7XG52</accession>
<keyword evidence="7 10" id="KW-0119">Carbohydrate metabolism</keyword>
<evidence type="ECO:0000313" key="12">
    <source>
        <dbReference type="Proteomes" id="UP000091979"/>
    </source>
</evidence>
<keyword evidence="12" id="KW-1185">Reference proteome</keyword>
<gene>
    <name evidence="11" type="ORF">SP90_05405</name>
</gene>
<evidence type="ECO:0000256" key="9">
    <source>
        <dbReference type="ARBA" id="ARBA00031501"/>
    </source>
</evidence>
<dbReference type="GO" id="GO:0005975">
    <property type="term" value="P:carbohydrate metabolic process"/>
    <property type="evidence" value="ECO:0007669"/>
    <property type="project" value="InterPro"/>
</dbReference>
<evidence type="ECO:0000256" key="2">
    <source>
        <dbReference type="ARBA" id="ARBA00005684"/>
    </source>
</evidence>
<dbReference type="InterPro" id="IPR003385">
    <property type="entry name" value="Glyco_hydro_77"/>
</dbReference>
<name>A0A1B7XG52_9BACT</name>
<comment type="catalytic activity">
    <reaction evidence="1 10">
        <text>Transfers a segment of a (1-&gt;4)-alpha-D-glucan to a new position in an acceptor, which may be glucose or a (1-&gt;4)-alpha-D-glucan.</text>
        <dbReference type="EC" id="2.4.1.25"/>
    </reaction>
</comment>
<evidence type="ECO:0000256" key="4">
    <source>
        <dbReference type="ARBA" id="ARBA00020295"/>
    </source>
</evidence>
<dbReference type="NCBIfam" id="NF011080">
    <property type="entry name" value="PRK14508.1-3"/>
    <property type="match status" value="1"/>
</dbReference>
<dbReference type="SUPFAM" id="SSF51445">
    <property type="entry name" value="(Trans)glycosidases"/>
    <property type="match status" value="1"/>
</dbReference>
<keyword evidence="6 10" id="KW-0808">Transferase</keyword>
<dbReference type="AlphaFoldDB" id="A0A1B7XG52"/>
<sequence length="500" mass="57554">MNIRSSGVLLHITSLPSRFGIGDLGPAAYDFADFLRSHGQLYWQFLPTTPTTGIMGNSPYASWSAFAGNPLLISPEMMVEDGIITWEDVRDAPQGHAAHVNYGAVEIYKAHLLRAAYARKKKSLSTCPRFSVFRENHAHWLHDYARFVTIMDEHPNMIWSQWPEPLKHRHDDALLQWDAEHRDAIEYEEYVQYLFFSQWRRLRAYCNRNGLNLIGDIPIYVTHHSADVWTSPHLFKLDSNGEPTHVGGVPPDYFSSTGQRWGNPVFNWDAMRQDNFEWWVRRMRHNIALVDKIRLDHFRGFAGYWEIPASETTAINGKWIDAPGMELFRIFTLRFGVLPIIAEDLGVITADVRELKQQFNLPGMKILQFGFGGDLTRNPDTPFHHEHHCVLYTGTHDNSTVKGWYVTEAGDQGRNNLHEFVGQCTDMDNVHLTFMRLAMQSVANTAIFPVQDIIGLDNSARMNTPSTANGNWEWRMTKEHLQHPMFTRLSQLTGLFGRWT</sequence>
<comment type="caution">
    <text evidence="11">The sequence shown here is derived from an EMBL/GenBank/DDBJ whole genome shotgun (WGS) entry which is preliminary data.</text>
</comment>
<evidence type="ECO:0000256" key="1">
    <source>
        <dbReference type="ARBA" id="ARBA00000439"/>
    </source>
</evidence>
<dbReference type="NCBIfam" id="TIGR00217">
    <property type="entry name" value="malQ"/>
    <property type="match status" value="1"/>
</dbReference>
<evidence type="ECO:0000256" key="3">
    <source>
        <dbReference type="ARBA" id="ARBA00012560"/>
    </source>
</evidence>
<evidence type="ECO:0000256" key="7">
    <source>
        <dbReference type="ARBA" id="ARBA00023277"/>
    </source>
</evidence>
<dbReference type="OrthoDB" id="9761577at2"/>
<dbReference type="PATRIC" id="fig|1560234.3.peg.3052"/>
<organism evidence="11 12">
    <name type="scientific">Halodesulfovibrio spirochaetisodalis</name>
    <dbReference type="NCBI Taxonomy" id="1560234"/>
    <lineage>
        <taxon>Bacteria</taxon>
        <taxon>Pseudomonadati</taxon>
        <taxon>Thermodesulfobacteriota</taxon>
        <taxon>Desulfovibrionia</taxon>
        <taxon>Desulfovibrionales</taxon>
        <taxon>Desulfovibrionaceae</taxon>
        <taxon>Halodesulfovibrio</taxon>
    </lineage>
</organism>
<dbReference type="RefSeq" id="WP_066853375.1">
    <property type="nucleotide sequence ID" value="NZ_JXMS01000007.1"/>
</dbReference>
<dbReference type="EMBL" id="JXMS01000007">
    <property type="protein sequence ID" value="OBQ54494.1"/>
    <property type="molecule type" value="Genomic_DNA"/>
</dbReference>
<dbReference type="Pfam" id="PF02446">
    <property type="entry name" value="Glyco_hydro_77"/>
    <property type="match status" value="1"/>
</dbReference>
<evidence type="ECO:0000256" key="8">
    <source>
        <dbReference type="ARBA" id="ARBA00031423"/>
    </source>
</evidence>
<evidence type="ECO:0000313" key="11">
    <source>
        <dbReference type="EMBL" id="OBQ54494.1"/>
    </source>
</evidence>
<proteinExistence type="inferred from homology"/>
<dbReference type="Gene3D" id="3.20.20.80">
    <property type="entry name" value="Glycosidases"/>
    <property type="match status" value="1"/>
</dbReference>
<dbReference type="PANTHER" id="PTHR32438">
    <property type="entry name" value="4-ALPHA-GLUCANOTRANSFERASE DPE1, CHLOROPLASTIC/AMYLOPLASTIC"/>
    <property type="match status" value="1"/>
</dbReference>
<evidence type="ECO:0000256" key="10">
    <source>
        <dbReference type="RuleBase" id="RU361207"/>
    </source>
</evidence>
<protein>
    <recommendedName>
        <fullName evidence="4 10">4-alpha-glucanotransferase</fullName>
        <ecNumber evidence="3 10">2.4.1.25</ecNumber>
    </recommendedName>
    <alternativeName>
        <fullName evidence="8 10">Amylomaltase</fullName>
    </alternativeName>
    <alternativeName>
        <fullName evidence="9 10">Disproportionating enzyme</fullName>
    </alternativeName>
</protein>
<dbReference type="Proteomes" id="UP000091979">
    <property type="component" value="Unassembled WGS sequence"/>
</dbReference>
<reference evidence="11 12" key="1">
    <citation type="submission" date="2015-01" db="EMBL/GenBank/DDBJ databases">
        <title>Desulfovibrio sp. JC271 draft genome sequence.</title>
        <authorList>
            <person name="Shivani Y."/>
            <person name="Subhash Y."/>
            <person name="Sasikala C."/>
            <person name="Ramana C.V."/>
        </authorList>
    </citation>
    <scope>NUCLEOTIDE SEQUENCE [LARGE SCALE GENOMIC DNA]</scope>
    <source>
        <strain evidence="11 12">JC271</strain>
    </source>
</reference>
<evidence type="ECO:0000256" key="5">
    <source>
        <dbReference type="ARBA" id="ARBA00022676"/>
    </source>
</evidence>
<dbReference type="PANTHER" id="PTHR32438:SF5">
    <property type="entry name" value="4-ALPHA-GLUCANOTRANSFERASE DPE1, CHLOROPLASTIC_AMYLOPLASTIC"/>
    <property type="match status" value="1"/>
</dbReference>
<keyword evidence="5 10" id="KW-0328">Glycosyltransferase</keyword>
<dbReference type="STRING" id="1560234.SP90_05405"/>
<dbReference type="InterPro" id="IPR017853">
    <property type="entry name" value="GH"/>
</dbReference>